<organism evidence="7 8">
    <name type="scientific">Schaalia naturae</name>
    <dbReference type="NCBI Taxonomy" id="635203"/>
    <lineage>
        <taxon>Bacteria</taxon>
        <taxon>Bacillati</taxon>
        <taxon>Actinomycetota</taxon>
        <taxon>Actinomycetes</taxon>
        <taxon>Actinomycetales</taxon>
        <taxon>Actinomycetaceae</taxon>
        <taxon>Schaalia</taxon>
    </lineage>
</organism>
<dbReference type="InterPro" id="IPR002328">
    <property type="entry name" value="ADH_Zn_CS"/>
</dbReference>
<name>A0ABW2SPM6_9ACTO</name>
<comment type="similarity">
    <text evidence="5">Belongs to the zinc-containing alcohol dehydrogenase family.</text>
</comment>
<keyword evidence="4" id="KW-0560">Oxidoreductase</keyword>
<evidence type="ECO:0000259" key="6">
    <source>
        <dbReference type="SMART" id="SM00829"/>
    </source>
</evidence>
<dbReference type="InterPro" id="IPR020843">
    <property type="entry name" value="ER"/>
</dbReference>
<feature type="domain" description="Enoyl reductase (ER)" evidence="6">
    <location>
        <begin position="8"/>
        <end position="347"/>
    </location>
</feature>
<dbReference type="PANTHER" id="PTHR42813">
    <property type="entry name" value="ZINC-TYPE ALCOHOL DEHYDROGENASE-LIKE"/>
    <property type="match status" value="1"/>
</dbReference>
<dbReference type="Pfam" id="PF08240">
    <property type="entry name" value="ADH_N"/>
    <property type="match status" value="1"/>
</dbReference>
<evidence type="ECO:0000256" key="3">
    <source>
        <dbReference type="ARBA" id="ARBA00022833"/>
    </source>
</evidence>
<dbReference type="InterPro" id="IPR011032">
    <property type="entry name" value="GroES-like_sf"/>
</dbReference>
<dbReference type="PANTHER" id="PTHR42813:SF2">
    <property type="entry name" value="DEHYDROGENASE, ZINC-CONTAINING, PUTATIVE (AFU_ORTHOLOGUE AFUA_2G02810)-RELATED"/>
    <property type="match status" value="1"/>
</dbReference>
<comment type="cofactor">
    <cofactor evidence="1 5">
        <name>Zn(2+)</name>
        <dbReference type="ChEBI" id="CHEBI:29105"/>
    </cofactor>
</comment>
<dbReference type="SUPFAM" id="SSF50129">
    <property type="entry name" value="GroES-like"/>
    <property type="match status" value="1"/>
</dbReference>
<evidence type="ECO:0000256" key="4">
    <source>
        <dbReference type="ARBA" id="ARBA00023002"/>
    </source>
</evidence>
<evidence type="ECO:0000256" key="5">
    <source>
        <dbReference type="RuleBase" id="RU361277"/>
    </source>
</evidence>
<evidence type="ECO:0000313" key="8">
    <source>
        <dbReference type="Proteomes" id="UP001596527"/>
    </source>
</evidence>
<reference evidence="8" key="1">
    <citation type="journal article" date="2019" name="Int. J. Syst. Evol. Microbiol.">
        <title>The Global Catalogue of Microorganisms (GCM) 10K type strain sequencing project: providing services to taxonomists for standard genome sequencing and annotation.</title>
        <authorList>
            <consortium name="The Broad Institute Genomics Platform"/>
            <consortium name="The Broad Institute Genome Sequencing Center for Infectious Disease"/>
            <person name="Wu L."/>
            <person name="Ma J."/>
        </authorList>
    </citation>
    <scope>NUCLEOTIDE SEQUENCE [LARGE SCALE GENOMIC DNA]</scope>
    <source>
        <strain evidence="8">CCUG 56698</strain>
    </source>
</reference>
<keyword evidence="2 5" id="KW-0479">Metal-binding</keyword>
<evidence type="ECO:0000256" key="1">
    <source>
        <dbReference type="ARBA" id="ARBA00001947"/>
    </source>
</evidence>
<dbReference type="Gene3D" id="3.90.180.10">
    <property type="entry name" value="Medium-chain alcohol dehydrogenases, catalytic domain"/>
    <property type="match status" value="1"/>
</dbReference>
<keyword evidence="3 5" id="KW-0862">Zinc</keyword>
<sequence length="350" mass="36664">MRAVTIHGPRDVRVEDRPDPELRAPGDAIVRVRVACVCGSDLWTYRGIRSVPPGRPIGHELVGVVERVGTGVSSVRPGQTVIAPFCLSDGTCQECRAGFPSSCEDGSFWASEDSDGELLDGAQGEYVRVPLADRNLVAVPEDADDALLPDLLTLSDVLCTGYHAAVSAGVGPGTRVVVVGDGAVGLSAVLSARILGAPRIVAMSRHRDRADLAREFGATDVLPQRGEEAVPALRALLDGERAEAALECVGTQESMDEAIGLVRGGGRVGFVGVPAGGSVIPVRRLFDTNVTIGGGMAPVLTDLPLLLPLVLSGRIHPGRVFTASFPLERAADAYAAMDRREVIKSLLVVS</sequence>
<gene>
    <name evidence="7" type="ORF">ACFQWG_11325</name>
</gene>
<dbReference type="InterPro" id="IPR013154">
    <property type="entry name" value="ADH-like_N"/>
</dbReference>
<evidence type="ECO:0000313" key="7">
    <source>
        <dbReference type="EMBL" id="MFC7581784.1"/>
    </source>
</evidence>
<dbReference type="Gene3D" id="3.40.50.720">
    <property type="entry name" value="NAD(P)-binding Rossmann-like Domain"/>
    <property type="match status" value="1"/>
</dbReference>
<dbReference type="Pfam" id="PF00107">
    <property type="entry name" value="ADH_zinc_N"/>
    <property type="match status" value="1"/>
</dbReference>
<comment type="caution">
    <text evidence="7">The sequence shown here is derived from an EMBL/GenBank/DDBJ whole genome shotgun (WGS) entry which is preliminary data.</text>
</comment>
<dbReference type="EMBL" id="JBHTEF010000001">
    <property type="protein sequence ID" value="MFC7581784.1"/>
    <property type="molecule type" value="Genomic_DNA"/>
</dbReference>
<dbReference type="Proteomes" id="UP001596527">
    <property type="component" value="Unassembled WGS sequence"/>
</dbReference>
<dbReference type="SMART" id="SM00829">
    <property type="entry name" value="PKS_ER"/>
    <property type="match status" value="1"/>
</dbReference>
<keyword evidence="8" id="KW-1185">Reference proteome</keyword>
<protein>
    <submittedName>
        <fullName evidence="7">Zinc-binding dehydrogenase</fullName>
    </submittedName>
</protein>
<dbReference type="InterPro" id="IPR036291">
    <property type="entry name" value="NAD(P)-bd_dom_sf"/>
</dbReference>
<dbReference type="SUPFAM" id="SSF51735">
    <property type="entry name" value="NAD(P)-binding Rossmann-fold domains"/>
    <property type="match status" value="1"/>
</dbReference>
<dbReference type="PROSITE" id="PS00059">
    <property type="entry name" value="ADH_ZINC"/>
    <property type="match status" value="1"/>
</dbReference>
<proteinExistence type="inferred from homology"/>
<accession>A0ABW2SPM6</accession>
<dbReference type="InterPro" id="IPR013149">
    <property type="entry name" value="ADH-like_C"/>
</dbReference>
<evidence type="ECO:0000256" key="2">
    <source>
        <dbReference type="ARBA" id="ARBA00022723"/>
    </source>
</evidence>
<dbReference type="RefSeq" id="WP_380975381.1">
    <property type="nucleotide sequence ID" value="NZ_JBHTEF010000001.1"/>
</dbReference>